<evidence type="ECO:0000313" key="2">
    <source>
        <dbReference type="EMBL" id="OAA72421.1"/>
    </source>
</evidence>
<organism evidence="2 3">
    <name type="scientific">Cordyceps fumosorosea (strain ARSEF 2679)</name>
    <name type="common">Isaria fumosorosea</name>
    <dbReference type="NCBI Taxonomy" id="1081104"/>
    <lineage>
        <taxon>Eukaryota</taxon>
        <taxon>Fungi</taxon>
        <taxon>Dikarya</taxon>
        <taxon>Ascomycota</taxon>
        <taxon>Pezizomycotina</taxon>
        <taxon>Sordariomycetes</taxon>
        <taxon>Hypocreomycetidae</taxon>
        <taxon>Hypocreales</taxon>
        <taxon>Cordycipitaceae</taxon>
        <taxon>Cordyceps</taxon>
    </lineage>
</organism>
<comment type="caution">
    <text evidence="2">The sequence shown here is derived from an EMBL/GenBank/DDBJ whole genome shotgun (WGS) entry which is preliminary data.</text>
</comment>
<dbReference type="AlphaFoldDB" id="A0A168DC17"/>
<sequence length="245" mass="25783">MELEYQVSGMVACRRVNRRVNYQPDDVALDLSNAVYGSNTLDSRGTSWQHTLRIYNAICWGNSVTAAIPAPEEDPDYASHVYHLVERGRKATGAAVAESRQQTINHALALRYLVDEVVARRQPVTGVALCEAHRLLVTGWSAPRLHPEVLDPAGVEGAAGGDGGVHGRGGAHRRRPGAGALARGELAPAAHPRVAVRGKDGGGGANVGRGGAVEEDGVRLRDGLQGGPGGGVQEAVYETRRGPAV</sequence>
<dbReference type="OrthoDB" id="439046at2759"/>
<proteinExistence type="predicted"/>
<accession>A0A168DC17</accession>
<feature type="region of interest" description="Disordered" evidence="1">
    <location>
        <begin position="189"/>
        <end position="245"/>
    </location>
</feature>
<name>A0A168DC17_CORFA</name>
<gene>
    <name evidence="2" type="ORF">ISF_01494</name>
</gene>
<evidence type="ECO:0000256" key="1">
    <source>
        <dbReference type="SAM" id="MobiDB-lite"/>
    </source>
</evidence>
<dbReference type="Proteomes" id="UP000076744">
    <property type="component" value="Unassembled WGS sequence"/>
</dbReference>
<dbReference type="EMBL" id="AZHB01000002">
    <property type="protein sequence ID" value="OAA72421.1"/>
    <property type="molecule type" value="Genomic_DNA"/>
</dbReference>
<evidence type="ECO:0000313" key="3">
    <source>
        <dbReference type="Proteomes" id="UP000076744"/>
    </source>
</evidence>
<reference evidence="2 3" key="1">
    <citation type="journal article" date="2016" name="Genome Biol. Evol.">
        <title>Divergent and convergent evolution of fungal pathogenicity.</title>
        <authorList>
            <person name="Shang Y."/>
            <person name="Xiao G."/>
            <person name="Zheng P."/>
            <person name="Cen K."/>
            <person name="Zhan S."/>
            <person name="Wang C."/>
        </authorList>
    </citation>
    <scope>NUCLEOTIDE SEQUENCE [LARGE SCALE GENOMIC DNA]</scope>
    <source>
        <strain evidence="2 3">ARSEF 2679</strain>
    </source>
</reference>
<dbReference type="RefSeq" id="XP_018707867.1">
    <property type="nucleotide sequence ID" value="XM_018845101.1"/>
</dbReference>
<feature type="compositionally biased region" description="Gly residues" evidence="1">
    <location>
        <begin position="201"/>
        <end position="211"/>
    </location>
</feature>
<dbReference type="GeneID" id="30017786"/>
<keyword evidence="3" id="KW-1185">Reference proteome</keyword>
<protein>
    <submittedName>
        <fullName evidence="2">Uncharacterized protein</fullName>
    </submittedName>
</protein>